<feature type="transmembrane region" description="Helical" evidence="1">
    <location>
        <begin position="12"/>
        <end position="30"/>
    </location>
</feature>
<evidence type="ECO:0000256" key="1">
    <source>
        <dbReference type="SAM" id="Phobius"/>
    </source>
</evidence>
<name>A0ABT8C3I0_9BACT</name>
<gene>
    <name evidence="2" type="ORF">QWZ15_00525</name>
</gene>
<keyword evidence="1" id="KW-0472">Membrane</keyword>
<keyword evidence="1" id="KW-0812">Transmembrane</keyword>
<dbReference type="Pfam" id="PF13715">
    <property type="entry name" value="CarbopepD_reg_2"/>
    <property type="match status" value="1"/>
</dbReference>
<dbReference type="SUPFAM" id="SSF49464">
    <property type="entry name" value="Carboxypeptidase regulatory domain-like"/>
    <property type="match status" value="1"/>
</dbReference>
<dbReference type="EMBL" id="JAUFQS010000001">
    <property type="protein sequence ID" value="MDN3686296.1"/>
    <property type="molecule type" value="Genomic_DNA"/>
</dbReference>
<accession>A0ABT8C3I0</accession>
<keyword evidence="3" id="KW-1185">Reference proteome</keyword>
<sequence>MKNLIKFWLNRIPFWSLSAKVWAIAMFYFFRNSLFAQQRTVTSTVTSADTGETLPGVNILIKGSSFGSATDIDGNYRIQVPSADAILSYSFIGFEVKEVRVGNNSTIDTAMEPEMSALSEVVVVGYDTQERAKVTGAISSVSSE</sequence>
<proteinExistence type="predicted"/>
<reference evidence="3" key="1">
    <citation type="journal article" date="2019" name="Int. J. Syst. Evol. Microbiol.">
        <title>The Global Catalogue of Microorganisms (GCM) 10K type strain sequencing project: providing services to taxonomists for standard genome sequencing and annotation.</title>
        <authorList>
            <consortium name="The Broad Institute Genomics Platform"/>
            <consortium name="The Broad Institute Genome Sequencing Center for Infectious Disease"/>
            <person name="Wu L."/>
            <person name="Ma J."/>
        </authorList>
    </citation>
    <scope>NUCLEOTIDE SEQUENCE [LARGE SCALE GENOMIC DNA]</scope>
    <source>
        <strain evidence="3">CECT 7706</strain>
    </source>
</reference>
<evidence type="ECO:0000313" key="2">
    <source>
        <dbReference type="EMBL" id="MDN3686296.1"/>
    </source>
</evidence>
<keyword evidence="1" id="KW-1133">Transmembrane helix</keyword>
<protein>
    <submittedName>
        <fullName evidence="2">Carboxypeptidase-like regulatory domain-containing protein</fullName>
    </submittedName>
</protein>
<evidence type="ECO:0000313" key="3">
    <source>
        <dbReference type="Proteomes" id="UP001236663"/>
    </source>
</evidence>
<comment type="caution">
    <text evidence="2">The sequence shown here is derived from an EMBL/GenBank/DDBJ whole genome shotgun (WGS) entry which is preliminary data.</text>
</comment>
<organism evidence="2 3">
    <name type="scientific">Cyclobacterium jeungdonense</name>
    <dbReference type="NCBI Taxonomy" id="708087"/>
    <lineage>
        <taxon>Bacteria</taxon>
        <taxon>Pseudomonadati</taxon>
        <taxon>Bacteroidota</taxon>
        <taxon>Cytophagia</taxon>
        <taxon>Cytophagales</taxon>
        <taxon>Cyclobacteriaceae</taxon>
        <taxon>Cyclobacterium</taxon>
    </lineage>
</organism>
<dbReference type="InterPro" id="IPR008969">
    <property type="entry name" value="CarboxyPept-like_regulatory"/>
</dbReference>
<dbReference type="Gene3D" id="2.60.40.1120">
    <property type="entry name" value="Carboxypeptidase-like, regulatory domain"/>
    <property type="match status" value="1"/>
</dbReference>
<dbReference type="RefSeq" id="WP_163385700.1">
    <property type="nucleotide sequence ID" value="NZ_JAUFQS010000001.1"/>
</dbReference>
<dbReference type="Proteomes" id="UP001236663">
    <property type="component" value="Unassembled WGS sequence"/>
</dbReference>